<dbReference type="AlphaFoldDB" id="A0A4Y7Q5I2"/>
<sequence length="80" mass="8619">MDNYSPGRNGNGPANASAGDKIPLYRVNVLKAMNASSSASTCKLGLAFMCLSHAVIGSFVTFKFNDFTETSRRVIYSMSM</sequence>
<evidence type="ECO:0000313" key="2">
    <source>
        <dbReference type="EMBL" id="TDL22917.1"/>
    </source>
</evidence>
<gene>
    <name evidence="2" type="ORF">BD410DRAFT_787729</name>
</gene>
<organism evidence="2 3">
    <name type="scientific">Rickenella mellea</name>
    <dbReference type="NCBI Taxonomy" id="50990"/>
    <lineage>
        <taxon>Eukaryota</taxon>
        <taxon>Fungi</taxon>
        <taxon>Dikarya</taxon>
        <taxon>Basidiomycota</taxon>
        <taxon>Agaricomycotina</taxon>
        <taxon>Agaricomycetes</taxon>
        <taxon>Hymenochaetales</taxon>
        <taxon>Rickenellaceae</taxon>
        <taxon>Rickenella</taxon>
    </lineage>
</organism>
<keyword evidence="3" id="KW-1185">Reference proteome</keyword>
<evidence type="ECO:0000313" key="3">
    <source>
        <dbReference type="Proteomes" id="UP000294933"/>
    </source>
</evidence>
<proteinExistence type="predicted"/>
<evidence type="ECO:0000256" key="1">
    <source>
        <dbReference type="SAM" id="Phobius"/>
    </source>
</evidence>
<dbReference type="Proteomes" id="UP000294933">
    <property type="component" value="Unassembled WGS sequence"/>
</dbReference>
<feature type="non-terminal residue" evidence="2">
    <location>
        <position position="80"/>
    </location>
</feature>
<feature type="transmembrane region" description="Helical" evidence="1">
    <location>
        <begin position="44"/>
        <end position="64"/>
    </location>
</feature>
<dbReference type="EMBL" id="ML170172">
    <property type="protein sequence ID" value="TDL22917.1"/>
    <property type="molecule type" value="Genomic_DNA"/>
</dbReference>
<reference evidence="2 3" key="1">
    <citation type="submission" date="2018-06" db="EMBL/GenBank/DDBJ databases">
        <title>A transcriptomic atlas of mushroom development highlights an independent origin of complex multicellularity.</title>
        <authorList>
            <consortium name="DOE Joint Genome Institute"/>
            <person name="Krizsan K."/>
            <person name="Almasi E."/>
            <person name="Merenyi Z."/>
            <person name="Sahu N."/>
            <person name="Viragh M."/>
            <person name="Koszo T."/>
            <person name="Mondo S."/>
            <person name="Kiss B."/>
            <person name="Balint B."/>
            <person name="Kues U."/>
            <person name="Barry K."/>
            <person name="Hegedus J.C."/>
            <person name="Henrissat B."/>
            <person name="Johnson J."/>
            <person name="Lipzen A."/>
            <person name="Ohm R."/>
            <person name="Nagy I."/>
            <person name="Pangilinan J."/>
            <person name="Yan J."/>
            <person name="Xiong Y."/>
            <person name="Grigoriev I.V."/>
            <person name="Hibbett D.S."/>
            <person name="Nagy L.G."/>
        </authorList>
    </citation>
    <scope>NUCLEOTIDE SEQUENCE [LARGE SCALE GENOMIC DNA]</scope>
    <source>
        <strain evidence="2 3">SZMC22713</strain>
    </source>
</reference>
<keyword evidence="1" id="KW-1133">Transmembrane helix</keyword>
<dbReference type="VEuPathDB" id="FungiDB:BD410DRAFT_787729"/>
<keyword evidence="1" id="KW-0812">Transmembrane</keyword>
<protein>
    <submittedName>
        <fullName evidence="2">Uncharacterized protein</fullName>
    </submittedName>
</protein>
<keyword evidence="1" id="KW-0472">Membrane</keyword>
<accession>A0A4Y7Q5I2</accession>
<name>A0A4Y7Q5I2_9AGAM</name>